<dbReference type="Proteomes" id="UP000821845">
    <property type="component" value="Chromosome 10"/>
</dbReference>
<comment type="caution">
    <text evidence="1">The sequence shown here is derived from an EMBL/GenBank/DDBJ whole genome shotgun (WGS) entry which is preliminary data.</text>
</comment>
<organism evidence="1 2">
    <name type="scientific">Hyalomma asiaticum</name>
    <name type="common">Tick</name>
    <dbReference type="NCBI Taxonomy" id="266040"/>
    <lineage>
        <taxon>Eukaryota</taxon>
        <taxon>Metazoa</taxon>
        <taxon>Ecdysozoa</taxon>
        <taxon>Arthropoda</taxon>
        <taxon>Chelicerata</taxon>
        <taxon>Arachnida</taxon>
        <taxon>Acari</taxon>
        <taxon>Parasitiformes</taxon>
        <taxon>Ixodida</taxon>
        <taxon>Ixodoidea</taxon>
        <taxon>Ixodidae</taxon>
        <taxon>Hyalomminae</taxon>
        <taxon>Hyalomma</taxon>
    </lineage>
</organism>
<keyword evidence="2" id="KW-1185">Reference proteome</keyword>
<gene>
    <name evidence="1" type="ORF">HPB50_003912</name>
</gene>
<protein>
    <submittedName>
        <fullName evidence="1">Uncharacterized protein</fullName>
    </submittedName>
</protein>
<evidence type="ECO:0000313" key="2">
    <source>
        <dbReference type="Proteomes" id="UP000821845"/>
    </source>
</evidence>
<sequence>MQGAHYWCRQPYAGTIGELVLTNCVNSDPRPLCEQIAKCTLLQSLQCVGCALALDELLGLLLNRLSHLVQLEFSLDGTDVSTEIDRLLRMTCAWQGRCARRLRRVYVEIGADRCFELLRTFLSFCPNLKELHVHLVRGSFSDALSECHRIREQLALLETFTFTSELQASVSYPYEPYPPSTFMKYAAICANVRHKKSGDLWSCARLNDLAVPSNPIRVLPSQLTVVVEQDTDAATRDRFRQAGRHNVWTHVRQLCLMLLPEKLSCYVYPKASFRLRDCLREFFTTTLFHIVELNVSSFHFNIDIDLIQLLPEEMLNRLQALSLPPCAFQCRSALRRLTISSFSLRELDVRTDKRGGIILCSFCMLCVTDMVELHPDDPVWPAFRNVLVRLTLHDVQPDYCLWFARWCRAFTVRLSEWLGIYRDKRRFPVALGLALASNGVTRCLLLRHEDLPIADADVLATLSRVTSLRHLYLLTSMKFSDNDAAVSVTAATRLIPQLESLHVHYRRDTDNSEQRVTWVRRQRTSVLLRNHPCFTYCSTATFIGLAKPRNRDYTVQ</sequence>
<name>A0ACB7T7V6_HYAAI</name>
<evidence type="ECO:0000313" key="1">
    <source>
        <dbReference type="EMBL" id="KAH6942326.1"/>
    </source>
</evidence>
<proteinExistence type="predicted"/>
<reference evidence="1" key="1">
    <citation type="submission" date="2020-05" db="EMBL/GenBank/DDBJ databases">
        <title>Large-scale comparative analyses of tick genomes elucidate their genetic diversity and vector capacities.</title>
        <authorList>
            <person name="Jia N."/>
            <person name="Wang J."/>
            <person name="Shi W."/>
            <person name="Du L."/>
            <person name="Sun Y."/>
            <person name="Zhan W."/>
            <person name="Jiang J."/>
            <person name="Wang Q."/>
            <person name="Zhang B."/>
            <person name="Ji P."/>
            <person name="Sakyi L.B."/>
            <person name="Cui X."/>
            <person name="Yuan T."/>
            <person name="Jiang B."/>
            <person name="Yang W."/>
            <person name="Lam T.T.-Y."/>
            <person name="Chang Q."/>
            <person name="Ding S."/>
            <person name="Wang X."/>
            <person name="Zhu J."/>
            <person name="Ruan X."/>
            <person name="Zhao L."/>
            <person name="Wei J."/>
            <person name="Que T."/>
            <person name="Du C."/>
            <person name="Cheng J."/>
            <person name="Dai P."/>
            <person name="Han X."/>
            <person name="Huang E."/>
            <person name="Gao Y."/>
            <person name="Liu J."/>
            <person name="Shao H."/>
            <person name="Ye R."/>
            <person name="Li L."/>
            <person name="Wei W."/>
            <person name="Wang X."/>
            <person name="Wang C."/>
            <person name="Yang T."/>
            <person name="Huo Q."/>
            <person name="Li W."/>
            <person name="Guo W."/>
            <person name="Chen H."/>
            <person name="Zhou L."/>
            <person name="Ni X."/>
            <person name="Tian J."/>
            <person name="Zhou Y."/>
            <person name="Sheng Y."/>
            <person name="Liu T."/>
            <person name="Pan Y."/>
            <person name="Xia L."/>
            <person name="Li J."/>
            <person name="Zhao F."/>
            <person name="Cao W."/>
        </authorList>
    </citation>
    <scope>NUCLEOTIDE SEQUENCE</scope>
    <source>
        <strain evidence="1">Hyas-2018</strain>
    </source>
</reference>
<dbReference type="EMBL" id="CM023490">
    <property type="protein sequence ID" value="KAH6942326.1"/>
    <property type="molecule type" value="Genomic_DNA"/>
</dbReference>
<accession>A0ACB7T7V6</accession>